<dbReference type="GO" id="GO:0022857">
    <property type="term" value="F:transmembrane transporter activity"/>
    <property type="evidence" value="ECO:0007669"/>
    <property type="project" value="InterPro"/>
</dbReference>
<dbReference type="GO" id="GO:0005886">
    <property type="term" value="C:plasma membrane"/>
    <property type="evidence" value="ECO:0007669"/>
    <property type="project" value="UniProtKB-SubCell"/>
</dbReference>
<proteinExistence type="predicted"/>
<reference evidence="8" key="1">
    <citation type="submission" date="2022-05" db="EMBL/GenBank/DDBJ databases">
        <authorList>
            <person name="Tuo L."/>
        </authorList>
    </citation>
    <scope>NUCLEOTIDE SEQUENCE</scope>
    <source>
        <strain evidence="8">BSK12Z-4</strain>
    </source>
</reference>
<dbReference type="RefSeq" id="WP_250827712.1">
    <property type="nucleotide sequence ID" value="NZ_JAMOIL010000016.1"/>
</dbReference>
<feature type="transmembrane region" description="Helical" evidence="6">
    <location>
        <begin position="30"/>
        <end position="52"/>
    </location>
</feature>
<dbReference type="Gene3D" id="1.20.1250.20">
    <property type="entry name" value="MFS general substrate transporter like domains"/>
    <property type="match status" value="2"/>
</dbReference>
<dbReference type="PANTHER" id="PTHR43124">
    <property type="entry name" value="PURINE EFFLUX PUMP PBUE"/>
    <property type="match status" value="1"/>
</dbReference>
<keyword evidence="3 6" id="KW-0812">Transmembrane</keyword>
<dbReference type="InterPro" id="IPR050189">
    <property type="entry name" value="MFS_Efflux_Transporters"/>
</dbReference>
<evidence type="ECO:0000256" key="5">
    <source>
        <dbReference type="ARBA" id="ARBA00023136"/>
    </source>
</evidence>
<dbReference type="SUPFAM" id="SSF103473">
    <property type="entry name" value="MFS general substrate transporter"/>
    <property type="match status" value="1"/>
</dbReference>
<comment type="caution">
    <text evidence="8">The sequence shown here is derived from an EMBL/GenBank/DDBJ whole genome shotgun (WGS) entry which is preliminary data.</text>
</comment>
<evidence type="ECO:0000256" key="3">
    <source>
        <dbReference type="ARBA" id="ARBA00022692"/>
    </source>
</evidence>
<feature type="transmembrane region" description="Helical" evidence="6">
    <location>
        <begin position="187"/>
        <end position="208"/>
    </location>
</feature>
<organism evidence="8 9">
    <name type="scientific">Nocardioides bruguierae</name>
    <dbReference type="NCBI Taxonomy" id="2945102"/>
    <lineage>
        <taxon>Bacteria</taxon>
        <taxon>Bacillati</taxon>
        <taxon>Actinomycetota</taxon>
        <taxon>Actinomycetes</taxon>
        <taxon>Propionibacteriales</taxon>
        <taxon>Nocardioidaceae</taxon>
        <taxon>Nocardioides</taxon>
    </lineage>
</organism>
<evidence type="ECO:0000313" key="8">
    <source>
        <dbReference type="EMBL" id="MCM0621249.1"/>
    </source>
</evidence>
<gene>
    <name evidence="8" type="ORF">M8330_13215</name>
</gene>
<keyword evidence="4 6" id="KW-1133">Transmembrane helix</keyword>
<keyword evidence="2" id="KW-1003">Cell membrane</keyword>
<dbReference type="Pfam" id="PF07690">
    <property type="entry name" value="MFS_1"/>
    <property type="match status" value="1"/>
</dbReference>
<dbReference type="InterPro" id="IPR020846">
    <property type="entry name" value="MFS_dom"/>
</dbReference>
<evidence type="ECO:0000256" key="2">
    <source>
        <dbReference type="ARBA" id="ARBA00022475"/>
    </source>
</evidence>
<dbReference type="EMBL" id="JAMOIL010000016">
    <property type="protein sequence ID" value="MCM0621249.1"/>
    <property type="molecule type" value="Genomic_DNA"/>
</dbReference>
<comment type="subcellular location">
    <subcellularLocation>
        <location evidence="1">Cell membrane</location>
        <topology evidence="1">Multi-pass membrane protein</topology>
    </subcellularLocation>
</comment>
<dbReference type="PROSITE" id="PS50850">
    <property type="entry name" value="MFS"/>
    <property type="match status" value="1"/>
</dbReference>
<feature type="transmembrane region" description="Helical" evidence="6">
    <location>
        <begin position="72"/>
        <end position="92"/>
    </location>
</feature>
<name>A0A9X2IG68_9ACTN</name>
<evidence type="ECO:0000256" key="4">
    <source>
        <dbReference type="ARBA" id="ARBA00022989"/>
    </source>
</evidence>
<feature type="domain" description="Major facilitator superfamily (MFS) profile" evidence="7">
    <location>
        <begin position="33"/>
        <end position="408"/>
    </location>
</feature>
<feature type="transmembrane region" description="Helical" evidence="6">
    <location>
        <begin position="229"/>
        <end position="252"/>
    </location>
</feature>
<dbReference type="InterPro" id="IPR036259">
    <property type="entry name" value="MFS_trans_sf"/>
</dbReference>
<keyword evidence="9" id="KW-1185">Reference proteome</keyword>
<accession>A0A9X2IG68</accession>
<keyword evidence="5 6" id="KW-0472">Membrane</keyword>
<evidence type="ECO:0000256" key="1">
    <source>
        <dbReference type="ARBA" id="ARBA00004651"/>
    </source>
</evidence>
<feature type="transmembrane region" description="Helical" evidence="6">
    <location>
        <begin position="156"/>
        <end position="175"/>
    </location>
</feature>
<dbReference type="AlphaFoldDB" id="A0A9X2IG68"/>
<feature type="transmembrane region" description="Helical" evidence="6">
    <location>
        <begin position="296"/>
        <end position="313"/>
    </location>
</feature>
<dbReference type="Proteomes" id="UP001139485">
    <property type="component" value="Unassembled WGS sequence"/>
</dbReference>
<feature type="transmembrane region" description="Helical" evidence="6">
    <location>
        <begin position="99"/>
        <end position="120"/>
    </location>
</feature>
<feature type="transmembrane region" description="Helical" evidence="6">
    <location>
        <begin position="264"/>
        <end position="284"/>
    </location>
</feature>
<dbReference type="CDD" id="cd17324">
    <property type="entry name" value="MFS_NepI_like"/>
    <property type="match status" value="1"/>
</dbReference>
<sequence length="422" mass="42954">MSLADVRTEDPTPTGSFPVVAADQRPGLRFWIAVLALGTGGFAIGVTEFVAMGLLPEVSAGLGISISQGGHLISLYAAGVVVGAPLIAALGAKLPRRGLLVGLMAFYGLVNLASASVTDYRLLAVLRFLDGLPHGAYFGLAALVAASMVAPNRRGFALSMVMMGIPLANVVGVPLTTLVGQQLGWRWAYVVVGVLSLVTVVLVLLAVPRMPGDRTATSRREISGLRQPQLWFAVLAAGGGFGGMFALISYISPLTQDVGGLGESAVAVFLFVLGIGMVVGNMLAGRLCDWSVENSLRLGSVGLAVSLLAYFVLAPTGWGALVAAFTTTVTGSVLALGFQMRLIDAAGESQTLGAALSHSALNIGNGLGAWVGGAVIAAGWGFRSPLLVGSLLAVFGLSVVVLAARARSAGQASGAVETSALV</sequence>
<feature type="transmembrane region" description="Helical" evidence="6">
    <location>
        <begin position="132"/>
        <end position="149"/>
    </location>
</feature>
<evidence type="ECO:0000256" key="6">
    <source>
        <dbReference type="SAM" id="Phobius"/>
    </source>
</evidence>
<feature type="transmembrane region" description="Helical" evidence="6">
    <location>
        <begin position="319"/>
        <end position="338"/>
    </location>
</feature>
<feature type="transmembrane region" description="Helical" evidence="6">
    <location>
        <begin position="386"/>
        <end position="404"/>
    </location>
</feature>
<dbReference type="PANTHER" id="PTHR43124:SF3">
    <property type="entry name" value="CHLORAMPHENICOL EFFLUX PUMP RV0191"/>
    <property type="match status" value="1"/>
</dbReference>
<evidence type="ECO:0000313" key="9">
    <source>
        <dbReference type="Proteomes" id="UP001139485"/>
    </source>
</evidence>
<dbReference type="InterPro" id="IPR011701">
    <property type="entry name" value="MFS"/>
</dbReference>
<feature type="transmembrane region" description="Helical" evidence="6">
    <location>
        <begin position="359"/>
        <end position="380"/>
    </location>
</feature>
<evidence type="ECO:0000259" key="7">
    <source>
        <dbReference type="PROSITE" id="PS50850"/>
    </source>
</evidence>
<protein>
    <submittedName>
        <fullName evidence="8">MFS transporter</fullName>
    </submittedName>
</protein>